<evidence type="ECO:0000256" key="5">
    <source>
        <dbReference type="ARBA" id="ARBA00022459"/>
    </source>
</evidence>
<feature type="transmembrane region" description="Helical" evidence="13">
    <location>
        <begin position="423"/>
        <end position="449"/>
    </location>
</feature>
<name>A0A9N8YMR2_FUNMO</name>
<keyword evidence="10 13" id="KW-0472">Membrane</keyword>
<dbReference type="GO" id="GO:0000742">
    <property type="term" value="P:karyogamy involved in conjugation with cellular fusion"/>
    <property type="evidence" value="ECO:0007669"/>
    <property type="project" value="InterPro"/>
</dbReference>
<accession>A0A9N8YMR2</accession>
<reference evidence="14" key="1">
    <citation type="submission" date="2021-06" db="EMBL/GenBank/DDBJ databases">
        <authorList>
            <person name="Kallberg Y."/>
            <person name="Tangrot J."/>
            <person name="Rosling A."/>
        </authorList>
    </citation>
    <scope>NUCLEOTIDE SEQUENCE</scope>
    <source>
        <strain evidence="14">87-6 pot B 2015</strain>
    </source>
</reference>
<keyword evidence="9 13" id="KW-1133">Transmembrane helix</keyword>
<keyword evidence="6 13" id="KW-0812">Transmembrane</keyword>
<evidence type="ECO:0000256" key="4">
    <source>
        <dbReference type="ARBA" id="ARBA00010473"/>
    </source>
</evidence>
<evidence type="ECO:0000256" key="6">
    <source>
        <dbReference type="ARBA" id="ARBA00022692"/>
    </source>
</evidence>
<dbReference type="Proteomes" id="UP000789375">
    <property type="component" value="Unassembled WGS sequence"/>
</dbReference>
<dbReference type="EMBL" id="CAJVPP010000008">
    <property type="protein sequence ID" value="CAG8434490.1"/>
    <property type="molecule type" value="Genomic_DNA"/>
</dbReference>
<keyword evidence="5" id="KW-0415">Karyogamy</keyword>
<evidence type="ECO:0000256" key="3">
    <source>
        <dbReference type="ARBA" id="ARBA00004586"/>
    </source>
</evidence>
<evidence type="ECO:0000256" key="9">
    <source>
        <dbReference type="ARBA" id="ARBA00022989"/>
    </source>
</evidence>
<comment type="subcellular location">
    <subcellularLocation>
        <location evidence="3">Endoplasmic reticulum membrane</location>
    </subcellularLocation>
    <subcellularLocation>
        <location evidence="2">Nucleus membrane</location>
    </subcellularLocation>
</comment>
<dbReference type="GO" id="GO:0005789">
    <property type="term" value="C:endoplasmic reticulum membrane"/>
    <property type="evidence" value="ECO:0007669"/>
    <property type="project" value="UniProtKB-SubCell"/>
</dbReference>
<comment type="function">
    <text evidence="1">Required for nuclear membrane fusion during karyogamy.</text>
</comment>
<protein>
    <submittedName>
        <fullName evidence="14">15523_t:CDS:1</fullName>
    </submittedName>
</protein>
<dbReference type="GO" id="GO:0031965">
    <property type="term" value="C:nuclear membrane"/>
    <property type="evidence" value="ECO:0007669"/>
    <property type="project" value="UniProtKB-SubCell"/>
</dbReference>
<keyword evidence="8" id="KW-0256">Endoplasmic reticulum</keyword>
<keyword evidence="11" id="KW-0325">Glycoprotein</keyword>
<gene>
    <name evidence="14" type="ORF">FMOSSE_LOCUS99</name>
</gene>
<evidence type="ECO:0000256" key="10">
    <source>
        <dbReference type="ARBA" id="ARBA00023136"/>
    </source>
</evidence>
<keyword evidence="12" id="KW-0539">Nucleus</keyword>
<evidence type="ECO:0000256" key="1">
    <source>
        <dbReference type="ARBA" id="ARBA00003389"/>
    </source>
</evidence>
<evidence type="ECO:0000256" key="12">
    <source>
        <dbReference type="ARBA" id="ARBA00023242"/>
    </source>
</evidence>
<evidence type="ECO:0000256" key="8">
    <source>
        <dbReference type="ARBA" id="ARBA00022824"/>
    </source>
</evidence>
<evidence type="ECO:0000256" key="2">
    <source>
        <dbReference type="ARBA" id="ARBA00004126"/>
    </source>
</evidence>
<evidence type="ECO:0000256" key="7">
    <source>
        <dbReference type="ARBA" id="ARBA00022729"/>
    </source>
</evidence>
<dbReference type="AlphaFoldDB" id="A0A9N8YMR2"/>
<organism evidence="14 15">
    <name type="scientific">Funneliformis mosseae</name>
    <name type="common">Endomycorrhizal fungus</name>
    <name type="synonym">Glomus mosseae</name>
    <dbReference type="NCBI Taxonomy" id="27381"/>
    <lineage>
        <taxon>Eukaryota</taxon>
        <taxon>Fungi</taxon>
        <taxon>Fungi incertae sedis</taxon>
        <taxon>Mucoromycota</taxon>
        <taxon>Glomeromycotina</taxon>
        <taxon>Glomeromycetes</taxon>
        <taxon>Glomerales</taxon>
        <taxon>Glomeraceae</taxon>
        <taxon>Funneliformis</taxon>
    </lineage>
</organism>
<evidence type="ECO:0000256" key="11">
    <source>
        <dbReference type="ARBA" id="ARBA00023180"/>
    </source>
</evidence>
<sequence>MIIVKPKLVLTIYYLLFSRFIFGFIENGRLSFWSFYGGNEKSINPPAEKLPSLPVEDNDPSEYFPNDERMIFEHALLSQFERKPDCFKEATTALKDGCKSLNLSDNDKIQYAVRLTKCKLAIANFAAPMECEDINYDVGRCVEAISKIPQLWVTYDRYHNEACTYQFKKMKCYYNLHATINDHIRLFSSENVVQMCVSVRCSVKRDSLEEIHRIISVIYKILKHQQNEKDTCREEEMKQIKQLHKELKEMMFDNTGSLKKDLSDSQLIARSISNLIIHFKEEFEKFSLNMRETFDDMNNANNQQLSILVDTEDMAQQVIQYLQKVNSVAQDTLSSQEQAFDNMEDIKYKHRELSNQWYNILQETSQNFHNLLGISQNEIQSLTKTLSDAREIHQDFVKILKSLNAVVDSASWLYDENLLGNCAIYAIPLLAIIHWMLFGKIIAIFGFIGKGAKGIALGMFEKTSVNGNLHGTIHDLNDGYDVMALTAIRRVQGQKRHSPI</sequence>
<dbReference type="InterPro" id="IPR007292">
    <property type="entry name" value="Nuclear_fusion_Kar5"/>
</dbReference>
<evidence type="ECO:0000313" key="15">
    <source>
        <dbReference type="Proteomes" id="UP000789375"/>
    </source>
</evidence>
<dbReference type="PANTHER" id="PTHR28012:SF1">
    <property type="entry name" value="NUCLEAR FUSION PROTEIN KAR5"/>
    <property type="match status" value="1"/>
</dbReference>
<comment type="caution">
    <text evidence="14">The sequence shown here is derived from an EMBL/GenBank/DDBJ whole genome shotgun (WGS) entry which is preliminary data.</text>
</comment>
<keyword evidence="15" id="KW-1185">Reference proteome</keyword>
<dbReference type="GO" id="GO:0048288">
    <property type="term" value="P:nuclear membrane fusion involved in karyogamy"/>
    <property type="evidence" value="ECO:0007669"/>
    <property type="project" value="InterPro"/>
</dbReference>
<evidence type="ECO:0000313" key="14">
    <source>
        <dbReference type="EMBL" id="CAG8434490.1"/>
    </source>
</evidence>
<comment type="similarity">
    <text evidence="4">Belongs to the KAR5 family.</text>
</comment>
<keyword evidence="7" id="KW-0732">Signal</keyword>
<dbReference type="PANTHER" id="PTHR28012">
    <property type="entry name" value="NUCLEAR FUSION PROTEIN KAR5"/>
    <property type="match status" value="1"/>
</dbReference>
<proteinExistence type="inferred from homology"/>
<evidence type="ECO:0000256" key="13">
    <source>
        <dbReference type="SAM" id="Phobius"/>
    </source>
</evidence>